<sequence>MSKRSISVGILTAGLTVGLAASAMGPAMAQGNPVGGKGNLYFLSGAVNASGQAQATIAFGDAGDEVFYGDWYGNGSDLPMVRRGNVFYVPKEFDVYSTQNVFVYGDANDRVLIGDWNGDGKDSIAVKRGNQYFVKNDNTKSGKADSEFFYGDANDTVLVGNWDGVSNPVASSGVDNSVPLDGDFTDAAKPAFAADVLNAPPVYNNATPPALVSGDPGYDANKNGDFTEAGDRQPGTGVDNNKDGDFTDLAQVATIADVPPGQGGKGDTIMVQRGNQFFVKNSITTGVADYTFYFGDPSDEKNVLVGDWATPATAATATASAMLPQSGDGADQIAIRRGFTYYQSSELEAARAKKGNPTTTRSFAYGDAGDTVFVASLPSEAVDEFGKSLYQVTLKNGVATQDSASDLPALAAGNYYYDAAGAPLVVTPTPTQNLTAAPVVAKTKAGASITIAVNEYYTENKLAGGVPVYHATTGVLYVTSDAAATVAVGTPTPVFTKSGAPVTTNTKLNNTTLIVTGDGLGVRR</sequence>
<name>A0A7K3W874_9ACTN</name>
<evidence type="ECO:0000313" key="2">
    <source>
        <dbReference type="EMBL" id="NEL52597.1"/>
    </source>
</evidence>
<keyword evidence="1" id="KW-0732">Signal</keyword>
<feature type="signal peptide" evidence="1">
    <location>
        <begin position="1"/>
        <end position="29"/>
    </location>
</feature>
<protein>
    <submittedName>
        <fullName evidence="2">Uncharacterized protein</fullName>
    </submittedName>
</protein>
<feature type="chain" id="PRO_5029751666" evidence="1">
    <location>
        <begin position="30"/>
        <end position="524"/>
    </location>
</feature>
<dbReference type="EMBL" id="JAAGWK010000002">
    <property type="protein sequence ID" value="NEL52597.1"/>
    <property type="molecule type" value="Genomic_DNA"/>
</dbReference>
<reference evidence="2 3" key="1">
    <citation type="submission" date="2020-02" db="EMBL/GenBank/DDBJ databases">
        <title>The whole genome sequence of CPCC 205119.</title>
        <authorList>
            <person name="Jiang Z."/>
        </authorList>
    </citation>
    <scope>NUCLEOTIDE SEQUENCE [LARGE SCALE GENOMIC DNA]</scope>
    <source>
        <strain evidence="2 3">CPCC 205119</strain>
    </source>
</reference>
<comment type="caution">
    <text evidence="2">The sequence shown here is derived from an EMBL/GenBank/DDBJ whole genome shotgun (WGS) entry which is preliminary data.</text>
</comment>
<dbReference type="AlphaFoldDB" id="A0A7K3W874"/>
<keyword evidence="3" id="KW-1185">Reference proteome</keyword>
<accession>A0A7K3W874</accession>
<evidence type="ECO:0000256" key="1">
    <source>
        <dbReference type="SAM" id="SignalP"/>
    </source>
</evidence>
<gene>
    <name evidence="2" type="ORF">G1H19_01030</name>
</gene>
<dbReference type="Proteomes" id="UP000470470">
    <property type="component" value="Unassembled WGS sequence"/>
</dbReference>
<evidence type="ECO:0000313" key="3">
    <source>
        <dbReference type="Proteomes" id="UP000470470"/>
    </source>
</evidence>
<organism evidence="2 3">
    <name type="scientific">Goekera deserti</name>
    <dbReference type="NCBI Taxonomy" id="2497753"/>
    <lineage>
        <taxon>Bacteria</taxon>
        <taxon>Bacillati</taxon>
        <taxon>Actinomycetota</taxon>
        <taxon>Actinomycetes</taxon>
        <taxon>Geodermatophilales</taxon>
        <taxon>Geodermatophilaceae</taxon>
        <taxon>Goekera</taxon>
    </lineage>
</organism>
<proteinExistence type="predicted"/>
<dbReference type="RefSeq" id="WP_152731266.1">
    <property type="nucleotide sequence ID" value="NZ_JAABOZ010000006.1"/>
</dbReference>